<dbReference type="GO" id="GO:0004062">
    <property type="term" value="F:aryl sulfotransferase activity"/>
    <property type="evidence" value="ECO:0007669"/>
    <property type="project" value="InterPro"/>
</dbReference>
<dbReference type="InterPro" id="IPR035391">
    <property type="entry name" value="Arylsulfotran_N"/>
</dbReference>
<dbReference type="Pfam" id="PF17425">
    <property type="entry name" value="Arylsulfotran_N"/>
    <property type="match status" value="1"/>
</dbReference>
<dbReference type="RefSeq" id="WP_142790116.1">
    <property type="nucleotide sequence ID" value="NZ_VJMZ01000001.1"/>
</dbReference>
<dbReference type="AlphaFoldDB" id="A0A549YG75"/>
<dbReference type="Gene3D" id="2.60.40.3100">
    <property type="entry name" value="Arylsulphate sulphotransferase monomer, N-terminal domain"/>
    <property type="match status" value="1"/>
</dbReference>
<feature type="domain" description="Arylsulfotransferase N-terminal" evidence="1">
    <location>
        <begin position="85"/>
        <end position="168"/>
    </location>
</feature>
<sequence>MRKTLATFVVLAIILVAFFVIIEWSVDNGSTANQAGDTPVSFKPDGEVEQLSSYDTRRLDKQKELEKQLQEEYIAGGYSLAQPFVKVDPYGVAPLTAVAKFQTDEPVKITVTVEGKGEKGAIERTYDEWKTEHTVPVLGLYPDYENTVTIKATNEAGETATKSFTAKTDALPDDFLTNEVVEAKPDKMENGLTFILPSSRYVYAVDDKGEVRWYSTLWNSHIFKRFENGNLMFITKEKGQDKYNEILEMDMLGKVYNAYTLQMEEHPRTNVVHHDIIELPNGNLLATVHDLESDYVQDEMIEIDRKTGETVRDFSFRDIFPESFYEDYDRAQADKNDWFHQNAIWYVEEDDSILVSSRHQDLVMKMSYPEGEVDWILADHEEWPKSYDKYLLDPQGDDFKFPAGPHAPMTMPDMDNNTSTNDYLLFDNNIVITRGKDPLSEQFSRAIQYRINPEKMTVEEVWAYGEERGKDLFSNIVGDANYYPETGNRMLTSGYIDVGGDERISRVVEVSDDQPAEVIYELVVSGFEQKSHRQAYRALRLPLYPEQEWNVTIGE</sequence>
<dbReference type="Proteomes" id="UP000319280">
    <property type="component" value="Unassembled WGS sequence"/>
</dbReference>
<accession>A0A549YG75</accession>
<organism evidence="2 3">
    <name type="scientific">Lentibacillus cibarius</name>
    <dbReference type="NCBI Taxonomy" id="2583219"/>
    <lineage>
        <taxon>Bacteria</taxon>
        <taxon>Bacillati</taxon>
        <taxon>Bacillota</taxon>
        <taxon>Bacilli</taxon>
        <taxon>Bacillales</taxon>
        <taxon>Bacillaceae</taxon>
        <taxon>Lentibacillus</taxon>
    </lineage>
</organism>
<dbReference type="InterPro" id="IPR038477">
    <property type="entry name" value="ASST_N_sf"/>
</dbReference>
<dbReference type="PANTHER" id="PTHR35340:SF10">
    <property type="entry name" value="CYTOPLASMIC PROTEIN"/>
    <property type="match status" value="1"/>
</dbReference>
<dbReference type="Pfam" id="PF05935">
    <property type="entry name" value="Arylsulfotrans"/>
    <property type="match status" value="1"/>
</dbReference>
<dbReference type="InterPro" id="IPR053143">
    <property type="entry name" value="Arylsulfate_ST"/>
</dbReference>
<evidence type="ECO:0000313" key="2">
    <source>
        <dbReference type="EMBL" id="TRM10886.1"/>
    </source>
</evidence>
<dbReference type="PANTHER" id="PTHR35340">
    <property type="entry name" value="PQQ ENZYME REPEAT PROTEIN-RELATED"/>
    <property type="match status" value="1"/>
</dbReference>
<reference evidence="2 3" key="1">
    <citation type="submission" date="2019-07" db="EMBL/GenBank/DDBJ databases">
        <title>Genomic analysis of Lentibacillus sp. NKC851-2.</title>
        <authorList>
            <person name="Oh Y.J."/>
        </authorList>
    </citation>
    <scope>NUCLEOTIDE SEQUENCE [LARGE SCALE GENOMIC DNA]</scope>
    <source>
        <strain evidence="2 3">NKC851-2</strain>
    </source>
</reference>
<protein>
    <submittedName>
        <fullName evidence="2">Aryl-sulfate sulfotransferase</fullName>
    </submittedName>
</protein>
<evidence type="ECO:0000259" key="1">
    <source>
        <dbReference type="Pfam" id="PF17425"/>
    </source>
</evidence>
<proteinExistence type="predicted"/>
<evidence type="ECO:0000313" key="3">
    <source>
        <dbReference type="Proteomes" id="UP000319280"/>
    </source>
</evidence>
<keyword evidence="2" id="KW-0808">Transferase</keyword>
<gene>
    <name evidence="2" type="ORF">FH966_03660</name>
</gene>
<keyword evidence="3" id="KW-1185">Reference proteome</keyword>
<name>A0A549YG75_9BACI</name>
<dbReference type="EMBL" id="VJMZ01000001">
    <property type="protein sequence ID" value="TRM10886.1"/>
    <property type="molecule type" value="Genomic_DNA"/>
</dbReference>
<comment type="caution">
    <text evidence="2">The sequence shown here is derived from an EMBL/GenBank/DDBJ whole genome shotgun (WGS) entry which is preliminary data.</text>
</comment>
<dbReference type="InterPro" id="IPR010262">
    <property type="entry name" value="Arylsulfotransferase_bact"/>
</dbReference>